<accession>A0A8D8B036</accession>
<dbReference type="AlphaFoldDB" id="A0A8D8B036"/>
<name>A0A8D8B036_CULPI</name>
<dbReference type="EMBL" id="HBUE01053413">
    <property type="protein sequence ID" value="CAG6465455.1"/>
    <property type="molecule type" value="Transcribed_RNA"/>
</dbReference>
<organism evidence="2">
    <name type="scientific">Culex pipiens</name>
    <name type="common">House mosquito</name>
    <dbReference type="NCBI Taxonomy" id="7175"/>
    <lineage>
        <taxon>Eukaryota</taxon>
        <taxon>Metazoa</taxon>
        <taxon>Ecdysozoa</taxon>
        <taxon>Arthropoda</taxon>
        <taxon>Hexapoda</taxon>
        <taxon>Insecta</taxon>
        <taxon>Pterygota</taxon>
        <taxon>Neoptera</taxon>
        <taxon>Endopterygota</taxon>
        <taxon>Diptera</taxon>
        <taxon>Nematocera</taxon>
        <taxon>Culicoidea</taxon>
        <taxon>Culicidae</taxon>
        <taxon>Culicinae</taxon>
        <taxon>Culicini</taxon>
        <taxon>Culex</taxon>
        <taxon>Culex</taxon>
    </lineage>
</organism>
<proteinExistence type="predicted"/>
<evidence type="ECO:0000313" key="2">
    <source>
        <dbReference type="EMBL" id="CAG6465455.1"/>
    </source>
</evidence>
<protein>
    <submittedName>
        <fullName evidence="2">(northern house mosquito) hypothetical protein</fullName>
    </submittedName>
</protein>
<feature type="region of interest" description="Disordered" evidence="1">
    <location>
        <begin position="154"/>
        <end position="179"/>
    </location>
</feature>
<evidence type="ECO:0000256" key="1">
    <source>
        <dbReference type="SAM" id="MobiDB-lite"/>
    </source>
</evidence>
<sequence>MRKNTEVLKKCSKQGSKFPGSNCKTYSNQSNPSLASITSNNVRPPPTALVHPTGPQIVRFRSGHLPTRRPGTARRKQIGEPCRTANQRPRTGCHQRANQLGTVCQPHLPFDELFLRPIRRRFDGVFRTLPQHVPGGAIPRGRTRQVPAEAKRSCRAEHDQETGHVQLGQHRDNAERDGPLGELRFGVTVRAVPFGREAQRRRYDRIYRYGVSQRANRVDSRGQSVDRQVENPGEDPERGVPVEPGVGAQI</sequence>
<feature type="region of interest" description="Disordered" evidence="1">
    <location>
        <begin position="214"/>
        <end position="250"/>
    </location>
</feature>
<reference evidence="2" key="1">
    <citation type="submission" date="2021-05" db="EMBL/GenBank/DDBJ databases">
        <authorList>
            <person name="Alioto T."/>
            <person name="Alioto T."/>
            <person name="Gomez Garrido J."/>
        </authorList>
    </citation>
    <scope>NUCLEOTIDE SEQUENCE</scope>
</reference>
<feature type="compositionally biased region" description="Basic and acidic residues" evidence="1">
    <location>
        <begin position="169"/>
        <end position="179"/>
    </location>
</feature>